<organism evidence="1 2">
    <name type="scientific">Rhypophila decipiens</name>
    <dbReference type="NCBI Taxonomy" id="261697"/>
    <lineage>
        <taxon>Eukaryota</taxon>
        <taxon>Fungi</taxon>
        <taxon>Dikarya</taxon>
        <taxon>Ascomycota</taxon>
        <taxon>Pezizomycotina</taxon>
        <taxon>Sordariomycetes</taxon>
        <taxon>Sordariomycetidae</taxon>
        <taxon>Sordariales</taxon>
        <taxon>Naviculisporaceae</taxon>
        <taxon>Rhypophila</taxon>
    </lineage>
</organism>
<name>A0AAN7B2W5_9PEZI</name>
<comment type="caution">
    <text evidence="1">The sequence shown here is derived from an EMBL/GenBank/DDBJ whole genome shotgun (WGS) entry which is preliminary data.</text>
</comment>
<reference evidence="1" key="1">
    <citation type="journal article" date="2023" name="Mol. Phylogenet. Evol.">
        <title>Genome-scale phylogeny and comparative genomics of the fungal order Sordariales.</title>
        <authorList>
            <person name="Hensen N."/>
            <person name="Bonometti L."/>
            <person name="Westerberg I."/>
            <person name="Brannstrom I.O."/>
            <person name="Guillou S."/>
            <person name="Cros-Aarteil S."/>
            <person name="Calhoun S."/>
            <person name="Haridas S."/>
            <person name="Kuo A."/>
            <person name="Mondo S."/>
            <person name="Pangilinan J."/>
            <person name="Riley R."/>
            <person name="LaButti K."/>
            <person name="Andreopoulos B."/>
            <person name="Lipzen A."/>
            <person name="Chen C."/>
            <person name="Yan M."/>
            <person name="Daum C."/>
            <person name="Ng V."/>
            <person name="Clum A."/>
            <person name="Steindorff A."/>
            <person name="Ohm R.A."/>
            <person name="Martin F."/>
            <person name="Silar P."/>
            <person name="Natvig D.O."/>
            <person name="Lalanne C."/>
            <person name="Gautier V."/>
            <person name="Ament-Velasquez S.L."/>
            <person name="Kruys A."/>
            <person name="Hutchinson M.I."/>
            <person name="Powell A.J."/>
            <person name="Barry K."/>
            <person name="Miller A.N."/>
            <person name="Grigoriev I.V."/>
            <person name="Debuchy R."/>
            <person name="Gladieux P."/>
            <person name="Hiltunen Thoren M."/>
            <person name="Johannesson H."/>
        </authorList>
    </citation>
    <scope>NUCLEOTIDE SEQUENCE</scope>
    <source>
        <strain evidence="1">PSN293</strain>
    </source>
</reference>
<proteinExistence type="predicted"/>
<gene>
    <name evidence="1" type="ORF">QBC37DRAFT_270499</name>
</gene>
<dbReference type="EMBL" id="MU858449">
    <property type="protein sequence ID" value="KAK4206290.1"/>
    <property type="molecule type" value="Genomic_DNA"/>
</dbReference>
<feature type="non-terminal residue" evidence="1">
    <location>
        <position position="89"/>
    </location>
</feature>
<dbReference type="AlphaFoldDB" id="A0AAN7B2W5"/>
<evidence type="ECO:0000313" key="2">
    <source>
        <dbReference type="Proteomes" id="UP001301769"/>
    </source>
</evidence>
<accession>A0AAN7B2W5</accession>
<feature type="non-terminal residue" evidence="1">
    <location>
        <position position="1"/>
    </location>
</feature>
<dbReference type="Proteomes" id="UP001301769">
    <property type="component" value="Unassembled WGS sequence"/>
</dbReference>
<reference evidence="1" key="2">
    <citation type="submission" date="2023-05" db="EMBL/GenBank/DDBJ databases">
        <authorList>
            <consortium name="Lawrence Berkeley National Laboratory"/>
            <person name="Steindorff A."/>
            <person name="Hensen N."/>
            <person name="Bonometti L."/>
            <person name="Westerberg I."/>
            <person name="Brannstrom I.O."/>
            <person name="Guillou S."/>
            <person name="Cros-Aarteil S."/>
            <person name="Calhoun S."/>
            <person name="Haridas S."/>
            <person name="Kuo A."/>
            <person name="Mondo S."/>
            <person name="Pangilinan J."/>
            <person name="Riley R."/>
            <person name="Labutti K."/>
            <person name="Andreopoulos B."/>
            <person name="Lipzen A."/>
            <person name="Chen C."/>
            <person name="Yanf M."/>
            <person name="Daum C."/>
            <person name="Ng V."/>
            <person name="Clum A."/>
            <person name="Ohm R."/>
            <person name="Martin F."/>
            <person name="Silar P."/>
            <person name="Natvig D."/>
            <person name="Lalanne C."/>
            <person name="Gautier V."/>
            <person name="Ament-Velasquez S.L."/>
            <person name="Kruys A."/>
            <person name="Hutchinson M.I."/>
            <person name="Powell A.J."/>
            <person name="Barry K."/>
            <person name="Miller A.N."/>
            <person name="Grigoriev I.V."/>
            <person name="Debuchy R."/>
            <person name="Gladieux P."/>
            <person name="Thoren M.H."/>
            <person name="Johannesson H."/>
        </authorList>
    </citation>
    <scope>NUCLEOTIDE SEQUENCE</scope>
    <source>
        <strain evidence="1">PSN293</strain>
    </source>
</reference>
<sequence length="89" mass="10433">DFSSEEFGEDVSPTTVARTLQKRKTTFKLMRRVAQQQVPDLQHYFYYLLRMMGCRSYHYIFIHESGFDRPGACRKKGWAPKGITPVQKA</sequence>
<protein>
    <submittedName>
        <fullName evidence="1">Uncharacterized protein</fullName>
    </submittedName>
</protein>
<evidence type="ECO:0000313" key="1">
    <source>
        <dbReference type="EMBL" id="KAK4206290.1"/>
    </source>
</evidence>
<keyword evidence="2" id="KW-1185">Reference proteome</keyword>